<dbReference type="InterPro" id="IPR029787">
    <property type="entry name" value="Nucleotide_cyclase"/>
</dbReference>
<feature type="transmembrane region" description="Helical" evidence="4">
    <location>
        <begin position="97"/>
        <end position="113"/>
    </location>
</feature>
<dbReference type="SUPFAM" id="SSF55073">
    <property type="entry name" value="Nucleotide cyclase"/>
    <property type="match status" value="1"/>
</dbReference>
<keyword evidence="4" id="KW-0472">Membrane</keyword>
<feature type="transmembrane region" description="Helical" evidence="4">
    <location>
        <begin position="62"/>
        <end position="85"/>
    </location>
</feature>
<dbReference type="Pfam" id="PF00990">
    <property type="entry name" value="GGDEF"/>
    <property type="match status" value="1"/>
</dbReference>
<comment type="cofactor">
    <cofactor evidence="1">
        <name>Mg(2+)</name>
        <dbReference type="ChEBI" id="CHEBI:18420"/>
    </cofactor>
</comment>
<dbReference type="RefSeq" id="WP_014108300.1">
    <property type="nucleotide sequence ID" value="NC_016041.1"/>
</dbReference>
<name>G4QGA1_GLANF</name>
<dbReference type="OrthoDB" id="9812260at2"/>
<dbReference type="GO" id="GO:0043709">
    <property type="term" value="P:cell adhesion involved in single-species biofilm formation"/>
    <property type="evidence" value="ECO:0007669"/>
    <property type="project" value="TreeGrafter"/>
</dbReference>
<feature type="transmembrane region" description="Helical" evidence="4">
    <location>
        <begin position="187"/>
        <end position="210"/>
    </location>
</feature>
<gene>
    <name evidence="6" type="ordered locus">GNIT_1302</name>
</gene>
<feature type="transmembrane region" description="Helical" evidence="4">
    <location>
        <begin position="36"/>
        <end position="56"/>
    </location>
</feature>
<dbReference type="PANTHER" id="PTHR45138">
    <property type="entry name" value="REGULATORY COMPONENTS OF SENSORY TRANSDUCTION SYSTEM"/>
    <property type="match status" value="1"/>
</dbReference>
<dbReference type="FunFam" id="3.30.70.270:FF:000001">
    <property type="entry name" value="Diguanylate cyclase domain protein"/>
    <property type="match status" value="1"/>
</dbReference>
<dbReference type="InterPro" id="IPR050469">
    <property type="entry name" value="Diguanylate_Cyclase"/>
</dbReference>
<organism evidence="6 7">
    <name type="scientific">Glaciecola nitratireducens (strain JCM 12485 / KCTC 12276 / FR1064)</name>
    <dbReference type="NCBI Taxonomy" id="1085623"/>
    <lineage>
        <taxon>Bacteria</taxon>
        <taxon>Pseudomonadati</taxon>
        <taxon>Pseudomonadota</taxon>
        <taxon>Gammaproteobacteria</taxon>
        <taxon>Alteromonadales</taxon>
        <taxon>Alteromonadaceae</taxon>
        <taxon>Brumicola</taxon>
    </lineage>
</organism>
<dbReference type="AlphaFoldDB" id="G4QGA1"/>
<dbReference type="PROSITE" id="PS50887">
    <property type="entry name" value="GGDEF"/>
    <property type="match status" value="1"/>
</dbReference>
<dbReference type="NCBIfam" id="TIGR00254">
    <property type="entry name" value="GGDEF"/>
    <property type="match status" value="1"/>
</dbReference>
<feature type="transmembrane region" description="Helical" evidence="4">
    <location>
        <begin position="6"/>
        <end position="24"/>
    </location>
</feature>
<dbReference type="Proteomes" id="UP000009282">
    <property type="component" value="Chromosome"/>
</dbReference>
<evidence type="ECO:0000256" key="2">
    <source>
        <dbReference type="ARBA" id="ARBA00012528"/>
    </source>
</evidence>
<evidence type="ECO:0000313" key="7">
    <source>
        <dbReference type="Proteomes" id="UP000009282"/>
    </source>
</evidence>
<feature type="transmembrane region" description="Helical" evidence="4">
    <location>
        <begin position="119"/>
        <end position="139"/>
    </location>
</feature>
<keyword evidence="4" id="KW-1133">Transmembrane helix</keyword>
<keyword evidence="4" id="KW-0812">Transmembrane</keyword>
<dbReference type="GO" id="GO:1902201">
    <property type="term" value="P:negative regulation of bacterial-type flagellum-dependent cell motility"/>
    <property type="evidence" value="ECO:0007669"/>
    <property type="project" value="TreeGrafter"/>
</dbReference>
<keyword evidence="7" id="KW-1185">Reference proteome</keyword>
<accession>G4QGA1</accession>
<feature type="transmembrane region" description="Helical" evidence="4">
    <location>
        <begin position="151"/>
        <end position="175"/>
    </location>
</feature>
<comment type="catalytic activity">
    <reaction evidence="3">
        <text>2 GTP = 3',3'-c-di-GMP + 2 diphosphate</text>
        <dbReference type="Rhea" id="RHEA:24898"/>
        <dbReference type="ChEBI" id="CHEBI:33019"/>
        <dbReference type="ChEBI" id="CHEBI:37565"/>
        <dbReference type="ChEBI" id="CHEBI:58805"/>
        <dbReference type="EC" id="2.7.7.65"/>
    </reaction>
</comment>
<dbReference type="EMBL" id="CP003060">
    <property type="protein sequence ID" value="AEP29426.1"/>
    <property type="molecule type" value="Genomic_DNA"/>
</dbReference>
<evidence type="ECO:0000259" key="5">
    <source>
        <dbReference type="PROSITE" id="PS50887"/>
    </source>
</evidence>
<dbReference type="Gene3D" id="3.30.70.270">
    <property type="match status" value="1"/>
</dbReference>
<protein>
    <recommendedName>
        <fullName evidence="2">diguanylate cyclase</fullName>
        <ecNumber evidence="2">2.7.7.65</ecNumber>
    </recommendedName>
</protein>
<feature type="domain" description="GGDEF" evidence="5">
    <location>
        <begin position="248"/>
        <end position="381"/>
    </location>
</feature>
<dbReference type="GO" id="GO:0052621">
    <property type="term" value="F:diguanylate cyclase activity"/>
    <property type="evidence" value="ECO:0007669"/>
    <property type="project" value="UniProtKB-EC"/>
</dbReference>
<dbReference type="KEGG" id="gni:GNIT_1302"/>
<evidence type="ECO:0000256" key="1">
    <source>
        <dbReference type="ARBA" id="ARBA00001946"/>
    </source>
</evidence>
<dbReference type="PANTHER" id="PTHR45138:SF9">
    <property type="entry name" value="DIGUANYLATE CYCLASE DGCM-RELATED"/>
    <property type="match status" value="1"/>
</dbReference>
<dbReference type="EC" id="2.7.7.65" evidence="2"/>
<sequence length="384" mass="43283">MHLPTLVIMTLVTNVLIGFYLSVLYRRKPKDKCFKLWALSCGSFVIGAALASSRSYNIPEFFTFFVADFLLILTPTLILLGLIQFSRFRYTKRKRKQYFAAFSTVVVLLLATFQHHQLVSFIAALATASLFGLCAYLLHKSVINEPILTRTLKTIFIVHSAVMLIQAILIIINWGTINQNGLPESSIYTLLSHILLTTLTALLLPWLCFLKLERQLTLKSQRDGLTKLANREYFFSQVARYWQEYPSLPTAVMMIDIDLFKNINDNFGHATGDRTIKLVAQVLSKQLRSNDIIGRVGGEEYAALLVDIDQHTAFKIAQRLCEQVAKQLRFIGKDEVEVTISIGMAQLKPANYSYEAALKAADVALYASKESGRNTVSIGKIKEN</sequence>
<dbReference type="STRING" id="1085623.GNIT_1302"/>
<evidence type="ECO:0000313" key="6">
    <source>
        <dbReference type="EMBL" id="AEP29426.1"/>
    </source>
</evidence>
<dbReference type="CDD" id="cd01949">
    <property type="entry name" value="GGDEF"/>
    <property type="match status" value="1"/>
</dbReference>
<proteinExistence type="predicted"/>
<evidence type="ECO:0000256" key="4">
    <source>
        <dbReference type="SAM" id="Phobius"/>
    </source>
</evidence>
<dbReference type="HOGENOM" id="CLU_000445_11_1_6"/>
<dbReference type="GO" id="GO:0005886">
    <property type="term" value="C:plasma membrane"/>
    <property type="evidence" value="ECO:0007669"/>
    <property type="project" value="TreeGrafter"/>
</dbReference>
<dbReference type="SMART" id="SM00267">
    <property type="entry name" value="GGDEF"/>
    <property type="match status" value="1"/>
</dbReference>
<dbReference type="eggNOG" id="COG3706">
    <property type="taxonomic scope" value="Bacteria"/>
</dbReference>
<evidence type="ECO:0000256" key="3">
    <source>
        <dbReference type="ARBA" id="ARBA00034247"/>
    </source>
</evidence>
<reference evidence="6 7" key="1">
    <citation type="journal article" date="2011" name="J. Bacteriol.">
        <title>Complete genome sequence of seawater bacterium Glaciecola nitratireducens FR1064T.</title>
        <authorList>
            <person name="Bian F."/>
            <person name="Qin Q.L."/>
            <person name="Xie B.B."/>
            <person name="Shu Y.L."/>
            <person name="Zhang X.Y."/>
            <person name="Yu Y."/>
            <person name="Chen B."/>
            <person name="Chen X.L."/>
            <person name="Zhou B.C."/>
            <person name="Zhang Y.Z."/>
        </authorList>
    </citation>
    <scope>NUCLEOTIDE SEQUENCE [LARGE SCALE GENOMIC DNA]</scope>
    <source>
        <strain evidence="7">JCM 12485 / KCTC 12276 / FR1064</strain>
    </source>
</reference>
<dbReference type="InterPro" id="IPR043128">
    <property type="entry name" value="Rev_trsase/Diguanyl_cyclase"/>
</dbReference>
<dbReference type="InterPro" id="IPR000160">
    <property type="entry name" value="GGDEF_dom"/>
</dbReference>